<dbReference type="InterPro" id="IPR002716">
    <property type="entry name" value="PIN_dom"/>
</dbReference>
<comment type="cofactor">
    <cofactor evidence="1 7">
        <name>Mg(2+)</name>
        <dbReference type="ChEBI" id="CHEBI:18420"/>
    </cofactor>
</comment>
<keyword evidence="4 7" id="KW-0479">Metal-binding</keyword>
<keyword evidence="2 7" id="KW-1277">Toxin-antitoxin system</keyword>
<dbReference type="GO" id="GO:0016787">
    <property type="term" value="F:hydrolase activity"/>
    <property type="evidence" value="ECO:0007669"/>
    <property type="project" value="UniProtKB-KW"/>
</dbReference>
<keyword evidence="11" id="KW-1185">Reference proteome</keyword>
<accession>A0A1X1RLE9</accession>
<reference evidence="10 12" key="2">
    <citation type="journal article" date="2017" name="Infect. Genet. Evol.">
        <title>The new phylogeny of the genus Mycobacterium: The old and the news.</title>
        <authorList>
            <person name="Tortoli E."/>
            <person name="Fedrizzi T."/>
            <person name="Meehan C.J."/>
            <person name="Trovato A."/>
            <person name="Grottola A."/>
            <person name="Giacobazzi E."/>
            <person name="Serpini G.F."/>
            <person name="Tagliazucchi S."/>
            <person name="Fabio A."/>
            <person name="Bettua C."/>
            <person name="Bertorelli R."/>
            <person name="Frascaro F."/>
            <person name="De Sanctis V."/>
            <person name="Pecorari M."/>
            <person name="Jousson O."/>
            <person name="Segata N."/>
            <person name="Cirillo D.M."/>
        </authorList>
    </citation>
    <scope>NUCLEOTIDE SEQUENCE [LARGE SCALE GENOMIC DNA]</scope>
    <source>
        <strain evidence="10 12">NCTC 12882</strain>
    </source>
</reference>
<dbReference type="AlphaFoldDB" id="A0A1X1RLE9"/>
<name>A0A1X1RLE9_MYCCE</name>
<protein>
    <recommendedName>
        <fullName evidence="7">Ribonuclease VapC</fullName>
        <shortName evidence="7">RNase VapC</shortName>
        <ecNumber evidence="7">3.1.-.-</ecNumber>
    </recommendedName>
    <alternativeName>
        <fullName evidence="7">Toxin VapC</fullName>
    </alternativeName>
</protein>
<dbReference type="RefSeq" id="WP_062538917.1">
    <property type="nucleotide sequence ID" value="NZ_BBUN01000067.1"/>
</dbReference>
<dbReference type="GO" id="GO:0000287">
    <property type="term" value="F:magnesium ion binding"/>
    <property type="evidence" value="ECO:0007669"/>
    <property type="project" value="UniProtKB-UniRule"/>
</dbReference>
<organism evidence="9 11">
    <name type="scientific">Mycobacterium celatum</name>
    <dbReference type="NCBI Taxonomy" id="28045"/>
    <lineage>
        <taxon>Bacteria</taxon>
        <taxon>Bacillati</taxon>
        <taxon>Actinomycetota</taxon>
        <taxon>Actinomycetes</taxon>
        <taxon>Mycobacteriales</taxon>
        <taxon>Mycobacteriaceae</taxon>
        <taxon>Mycobacterium</taxon>
    </lineage>
</organism>
<comment type="similarity">
    <text evidence="7">Belongs to the PINc/VapC protein family.</text>
</comment>
<dbReference type="EC" id="3.1.-.-" evidence="7"/>
<dbReference type="OrthoDB" id="4750219at2"/>
<proteinExistence type="inferred from homology"/>
<dbReference type="InterPro" id="IPR022907">
    <property type="entry name" value="VapC_family"/>
</dbReference>
<evidence type="ECO:0000256" key="7">
    <source>
        <dbReference type="HAMAP-Rule" id="MF_00265"/>
    </source>
</evidence>
<evidence type="ECO:0000313" key="11">
    <source>
        <dbReference type="Proteomes" id="UP000193907"/>
    </source>
</evidence>
<keyword evidence="5 7" id="KW-0378">Hydrolase</keyword>
<keyword evidence="3 7" id="KW-0540">Nuclease</keyword>
<dbReference type="InterPro" id="IPR029060">
    <property type="entry name" value="PIN-like_dom_sf"/>
</dbReference>
<evidence type="ECO:0000259" key="8">
    <source>
        <dbReference type="Pfam" id="PF01850"/>
    </source>
</evidence>
<evidence type="ECO:0000256" key="4">
    <source>
        <dbReference type="ARBA" id="ARBA00022723"/>
    </source>
</evidence>
<dbReference type="EMBL" id="PDKV01000016">
    <property type="protein sequence ID" value="PIB78363.1"/>
    <property type="molecule type" value="Genomic_DNA"/>
</dbReference>
<keyword evidence="6 7" id="KW-0460">Magnesium</keyword>
<dbReference type="Proteomes" id="UP000193907">
    <property type="component" value="Unassembled WGS sequence"/>
</dbReference>
<dbReference type="SUPFAM" id="SSF88723">
    <property type="entry name" value="PIN domain-like"/>
    <property type="match status" value="1"/>
</dbReference>
<dbReference type="Gene3D" id="3.40.50.1010">
    <property type="entry name" value="5'-nuclease"/>
    <property type="match status" value="1"/>
</dbReference>
<keyword evidence="7" id="KW-0800">Toxin</keyword>
<evidence type="ECO:0000313" key="12">
    <source>
        <dbReference type="Proteomes" id="UP000230971"/>
    </source>
</evidence>
<feature type="binding site" evidence="7">
    <location>
        <position position="7"/>
    </location>
    <ligand>
        <name>Mg(2+)</name>
        <dbReference type="ChEBI" id="CHEBI:18420"/>
    </ligand>
</feature>
<dbReference type="Proteomes" id="UP000230971">
    <property type="component" value="Unassembled WGS sequence"/>
</dbReference>
<reference evidence="9 11" key="1">
    <citation type="submission" date="2016-01" db="EMBL/GenBank/DDBJ databases">
        <title>The new phylogeny of the genus Mycobacterium.</title>
        <authorList>
            <person name="Tarcisio F."/>
            <person name="Conor M."/>
            <person name="Antonella G."/>
            <person name="Elisabetta G."/>
            <person name="Giulia F.S."/>
            <person name="Sara T."/>
            <person name="Anna F."/>
            <person name="Clotilde B."/>
            <person name="Roberto B."/>
            <person name="Veronica D.S."/>
            <person name="Fabio R."/>
            <person name="Monica P."/>
            <person name="Olivier J."/>
            <person name="Enrico T."/>
            <person name="Nicola S."/>
        </authorList>
    </citation>
    <scope>NUCLEOTIDE SEQUENCE [LARGE SCALE GENOMIC DNA]</scope>
    <source>
        <strain evidence="9 11">DSM 44243</strain>
    </source>
</reference>
<evidence type="ECO:0000313" key="9">
    <source>
        <dbReference type="EMBL" id="ORV08604.1"/>
    </source>
</evidence>
<dbReference type="EMBL" id="LQOM01000044">
    <property type="protein sequence ID" value="ORV08604.1"/>
    <property type="molecule type" value="Genomic_DNA"/>
</dbReference>
<dbReference type="GO" id="GO:0004540">
    <property type="term" value="F:RNA nuclease activity"/>
    <property type="evidence" value="ECO:0007669"/>
    <property type="project" value="InterPro"/>
</dbReference>
<dbReference type="Pfam" id="PF01850">
    <property type="entry name" value="PIN"/>
    <property type="match status" value="1"/>
</dbReference>
<evidence type="ECO:0000256" key="2">
    <source>
        <dbReference type="ARBA" id="ARBA00022649"/>
    </source>
</evidence>
<feature type="domain" description="PIN" evidence="8">
    <location>
        <begin position="5"/>
        <end position="119"/>
    </location>
</feature>
<evidence type="ECO:0000256" key="3">
    <source>
        <dbReference type="ARBA" id="ARBA00022722"/>
    </source>
</evidence>
<dbReference type="HAMAP" id="MF_00265">
    <property type="entry name" value="VapC_Nob1"/>
    <property type="match status" value="1"/>
</dbReference>
<evidence type="ECO:0000313" key="10">
    <source>
        <dbReference type="EMBL" id="PIB78363.1"/>
    </source>
</evidence>
<comment type="caution">
    <text evidence="9">The sequence shown here is derived from an EMBL/GenBank/DDBJ whole genome shotgun (WGS) entry which is preliminary data.</text>
</comment>
<evidence type="ECO:0000256" key="6">
    <source>
        <dbReference type="ARBA" id="ARBA00022842"/>
    </source>
</evidence>
<dbReference type="CDD" id="cd09874">
    <property type="entry name" value="PIN_MT3492-like"/>
    <property type="match status" value="1"/>
</dbReference>
<sequence length="129" mass="14411">MRLTYLDSSGIVKLVDREAESAALRRYLRRRTLVSSALARTEVLRAAAAKGDDVVAHGRQVLKRIDLVRINNRVISAAATILPTELRTLDAVHLATAQQFRDDLREIVTYDVRMAEAAELLGFRVTAPR</sequence>
<dbReference type="GO" id="GO:0090729">
    <property type="term" value="F:toxin activity"/>
    <property type="evidence" value="ECO:0007669"/>
    <property type="project" value="UniProtKB-KW"/>
</dbReference>
<evidence type="ECO:0000256" key="5">
    <source>
        <dbReference type="ARBA" id="ARBA00022801"/>
    </source>
</evidence>
<evidence type="ECO:0000256" key="1">
    <source>
        <dbReference type="ARBA" id="ARBA00001946"/>
    </source>
</evidence>
<feature type="binding site" evidence="7">
    <location>
        <position position="90"/>
    </location>
    <ligand>
        <name>Mg(2+)</name>
        <dbReference type="ChEBI" id="CHEBI:18420"/>
    </ligand>
</feature>
<comment type="function">
    <text evidence="7">Toxic component of a toxin-antitoxin (TA) system. An RNase.</text>
</comment>
<dbReference type="STRING" id="28045.AWB95_18880"/>
<gene>
    <name evidence="7" type="primary">vapC</name>
    <name evidence="9" type="ORF">AWB95_18880</name>
    <name evidence="10" type="ORF">CQY23_13960</name>
</gene>